<dbReference type="Proteomes" id="UP000738431">
    <property type="component" value="Chromosome"/>
</dbReference>
<evidence type="ECO:0000256" key="1">
    <source>
        <dbReference type="SAM" id="SignalP"/>
    </source>
</evidence>
<proteinExistence type="predicted"/>
<dbReference type="GO" id="GO:0016787">
    <property type="term" value="F:hydrolase activity"/>
    <property type="evidence" value="ECO:0007669"/>
    <property type="project" value="UniProtKB-KW"/>
</dbReference>
<dbReference type="SUPFAM" id="SSF52266">
    <property type="entry name" value="SGNH hydrolase"/>
    <property type="match status" value="1"/>
</dbReference>
<feature type="domain" description="SGNH hydrolase-type esterase" evidence="2">
    <location>
        <begin position="53"/>
        <end position="227"/>
    </location>
</feature>
<dbReference type="InterPro" id="IPR051532">
    <property type="entry name" value="Ester_Hydrolysis_Enzymes"/>
</dbReference>
<keyword evidence="3" id="KW-0378">Hydrolase</keyword>
<evidence type="ECO:0000313" key="3">
    <source>
        <dbReference type="EMBL" id="WRQ90103.1"/>
    </source>
</evidence>
<gene>
    <name evidence="3" type="ORF">K1X11_011845</name>
</gene>
<dbReference type="Gene3D" id="3.40.50.1110">
    <property type="entry name" value="SGNH hydrolase"/>
    <property type="match status" value="1"/>
</dbReference>
<evidence type="ECO:0000259" key="2">
    <source>
        <dbReference type="Pfam" id="PF13472"/>
    </source>
</evidence>
<keyword evidence="1" id="KW-0732">Signal</keyword>
<dbReference type="RefSeq" id="WP_221031974.1">
    <property type="nucleotide sequence ID" value="NZ_CP139781.1"/>
</dbReference>
<dbReference type="InterPro" id="IPR013830">
    <property type="entry name" value="SGNH_hydro"/>
</dbReference>
<keyword evidence="4" id="KW-1185">Reference proteome</keyword>
<dbReference type="PANTHER" id="PTHR30383:SF5">
    <property type="entry name" value="SGNH HYDROLASE-TYPE ESTERASE DOMAIN-CONTAINING PROTEIN"/>
    <property type="match status" value="1"/>
</dbReference>
<dbReference type="InterPro" id="IPR036514">
    <property type="entry name" value="SGNH_hydro_sf"/>
</dbReference>
<evidence type="ECO:0000313" key="4">
    <source>
        <dbReference type="Proteomes" id="UP000738431"/>
    </source>
</evidence>
<protein>
    <submittedName>
        <fullName evidence="3">SGNH/GDSL hydrolase family protein</fullName>
        <ecNumber evidence="3">3.1.-.-</ecNumber>
    </submittedName>
</protein>
<dbReference type="EMBL" id="CP139781">
    <property type="protein sequence ID" value="WRQ90103.1"/>
    <property type="molecule type" value="Genomic_DNA"/>
</dbReference>
<accession>A0ABZ1CEK5</accession>
<dbReference type="PANTHER" id="PTHR30383">
    <property type="entry name" value="THIOESTERASE 1/PROTEASE 1/LYSOPHOSPHOLIPASE L1"/>
    <property type="match status" value="1"/>
</dbReference>
<dbReference type="EC" id="3.1.-.-" evidence="3"/>
<organism evidence="3 4">
    <name type="scientific">Actomonas aquatica</name>
    <dbReference type="NCBI Taxonomy" id="2866162"/>
    <lineage>
        <taxon>Bacteria</taxon>
        <taxon>Pseudomonadati</taxon>
        <taxon>Verrucomicrobiota</taxon>
        <taxon>Opitutia</taxon>
        <taxon>Opitutales</taxon>
        <taxon>Opitutaceae</taxon>
        <taxon>Actomonas</taxon>
    </lineage>
</organism>
<sequence length="240" mass="26553">MNRRRFVCTAFALACAVSAIRATPSPEPASADLPVLQARLADTTSPLTWVITGDSITQGAKWLGPARSYGELFSEFVRWDLGRRRDFFINTAISGERTGGLLADFDWRVRRFQPDVVSLMIGMNDAVAGEAGRADFEANLRTLLTRVRDLGAIPILHRTNPIDDAAEGARTRADLPAYNAIIARVAEDTDTILIDHWTDWMQRRPTLVERRAWLADPIHPNAAGHAAFADAMRSELGLNE</sequence>
<feature type="chain" id="PRO_5047314199" evidence="1">
    <location>
        <begin position="22"/>
        <end position="240"/>
    </location>
</feature>
<dbReference type="CDD" id="cd00229">
    <property type="entry name" value="SGNH_hydrolase"/>
    <property type="match status" value="1"/>
</dbReference>
<reference evidence="3 4" key="1">
    <citation type="submission" date="2023-12" db="EMBL/GenBank/DDBJ databases">
        <title>Description of an unclassified Opitutus bacterium of Verrucomicrobiota.</title>
        <authorList>
            <person name="Zhang D.-F."/>
        </authorList>
    </citation>
    <scope>NUCLEOTIDE SEQUENCE [LARGE SCALE GENOMIC DNA]</scope>
    <source>
        <strain evidence="3 4">WL0086</strain>
    </source>
</reference>
<feature type="signal peptide" evidence="1">
    <location>
        <begin position="1"/>
        <end position="21"/>
    </location>
</feature>
<name>A0ABZ1CEK5_9BACT</name>
<dbReference type="Pfam" id="PF13472">
    <property type="entry name" value="Lipase_GDSL_2"/>
    <property type="match status" value="1"/>
</dbReference>